<dbReference type="InterPro" id="IPR002830">
    <property type="entry name" value="UbiD"/>
</dbReference>
<protein>
    <recommendedName>
        <fullName evidence="1">Pyrrole-2-carboxylic acid decarboxylase</fullName>
        <shortName evidence="1">P2C decarboxylase</shortName>
        <ecNumber evidence="1">4.1.1.93</ecNumber>
    </recommendedName>
</protein>
<feature type="binding site" evidence="1">
    <location>
        <position position="197"/>
    </location>
    <ligand>
        <name>prenylated FMN</name>
        <dbReference type="ChEBI" id="CHEBI:87746"/>
    </ligand>
</feature>
<dbReference type="NCBIfam" id="TIGR00148">
    <property type="entry name" value="UbiD family decarboxylase"/>
    <property type="match status" value="1"/>
</dbReference>
<comment type="cofactor">
    <cofactor evidence="1">
        <name>Mn(2+)</name>
        <dbReference type="ChEBI" id="CHEBI:29035"/>
    </cofactor>
    <text evidence="1">Binds 1 Mn(2+) per subunit.</text>
</comment>
<keyword evidence="1" id="KW-0464">Manganese</keyword>
<feature type="binding site" evidence="1">
    <location>
        <position position="196"/>
    </location>
    <ligand>
        <name>prenylated FMN</name>
        <dbReference type="ChEBI" id="CHEBI:87746"/>
    </ligand>
</feature>
<comment type="catalytic activity">
    <reaction evidence="1">
        <text>pyrrole-2-carboxylate + H(+) = 1H-pyrrole + CO2</text>
        <dbReference type="Rhea" id="RHEA:31375"/>
        <dbReference type="ChEBI" id="CHEBI:15378"/>
        <dbReference type="ChEBI" id="CHEBI:16526"/>
        <dbReference type="ChEBI" id="CHEBI:19203"/>
        <dbReference type="ChEBI" id="CHEBI:27660"/>
        <dbReference type="EC" id="4.1.1.93"/>
    </reaction>
</comment>
<dbReference type="Gene3D" id="1.20.5.4570">
    <property type="match status" value="1"/>
</dbReference>
<keyword evidence="1" id="KW-0456">Lyase</keyword>
<comment type="cofactor">
    <cofactor evidence="1">
        <name>K(+)</name>
        <dbReference type="ChEBI" id="CHEBI:29103"/>
    </cofactor>
    <text evidence="1">Binds 1 K(+) per subunit.</text>
</comment>
<dbReference type="EC" id="4.1.1.93" evidence="1"/>
<dbReference type="Proteomes" id="UP000467193">
    <property type="component" value="Chromosome"/>
</dbReference>
<dbReference type="SUPFAM" id="SSF50475">
    <property type="entry name" value="FMN-binding split barrel"/>
    <property type="match status" value="1"/>
</dbReference>
<feature type="domain" description="3-octaprenyl-4-hydroxybenzoate carboxy-lyase-like Rift-related" evidence="2">
    <location>
        <begin position="120"/>
        <end position="323"/>
    </location>
</feature>
<dbReference type="GO" id="GO:0033494">
    <property type="term" value="P:ferulate metabolic process"/>
    <property type="evidence" value="ECO:0007669"/>
    <property type="project" value="TreeGrafter"/>
</dbReference>
<dbReference type="Gene3D" id="3.40.1670.10">
    <property type="entry name" value="UbiD C-terminal domain-like"/>
    <property type="match status" value="1"/>
</dbReference>
<dbReference type="InterPro" id="IPR049383">
    <property type="entry name" value="UbiD-like_N"/>
</dbReference>
<comment type="cofactor">
    <cofactor evidence="1">
        <name>prenylated FMN</name>
        <dbReference type="ChEBI" id="CHEBI:87746"/>
    </cofactor>
    <text evidence="1">Binds 1 prenylated FMN per subunit.</text>
</comment>
<dbReference type="AlphaFoldDB" id="A0A7I7QLC7"/>
<feature type="binding site" evidence="1">
    <location>
        <position position="395"/>
    </location>
    <ligand>
        <name>prenylated FMN</name>
        <dbReference type="ChEBI" id="CHEBI:87746"/>
    </ligand>
</feature>
<dbReference type="HAMAP" id="MF_01983">
    <property type="entry name" value="UbiD_FDC"/>
    <property type="match status" value="1"/>
</dbReference>
<feature type="binding site" evidence="1">
    <location>
        <position position="175"/>
    </location>
    <ligand>
        <name>K(+)</name>
        <dbReference type="ChEBI" id="CHEBI:29103"/>
    </ligand>
</feature>
<evidence type="ECO:0000259" key="3">
    <source>
        <dbReference type="Pfam" id="PF20695"/>
    </source>
</evidence>
<dbReference type="GO" id="GO:0034941">
    <property type="term" value="F:pyrrole-2-carboxylate decarboxylase activity"/>
    <property type="evidence" value="ECO:0007669"/>
    <property type="project" value="UniProtKB-EC"/>
</dbReference>
<feature type="binding site" evidence="1">
    <location>
        <position position="228"/>
    </location>
    <ligand>
        <name>K(+)</name>
        <dbReference type="ChEBI" id="CHEBI:29103"/>
    </ligand>
</feature>
<feature type="binding site" evidence="1">
    <location>
        <position position="238"/>
    </location>
    <ligand>
        <name>Mn(2+)</name>
        <dbReference type="ChEBI" id="CHEBI:29035"/>
    </ligand>
</feature>
<evidence type="ECO:0000256" key="1">
    <source>
        <dbReference type="HAMAP-Rule" id="MF_01983"/>
    </source>
</evidence>
<feature type="active site" description="Proton donor" evidence="1">
    <location>
        <position position="287"/>
    </location>
</feature>
<keyword evidence="1" id="KW-0285">Flavoprotein</keyword>
<comment type="subunit">
    <text evidence="1">Homodimer.</text>
</comment>
<dbReference type="Pfam" id="PF20696">
    <property type="entry name" value="UbiD_C"/>
    <property type="match status" value="1"/>
</dbReference>
<evidence type="ECO:0000313" key="6">
    <source>
        <dbReference type="Proteomes" id="UP000467193"/>
    </source>
</evidence>
<comment type="caution">
    <text evidence="1">Lacks conserved residue(s) required for the propagation of feature annotation.</text>
</comment>
<keyword evidence="1" id="KW-0630">Potassium</keyword>
<keyword evidence="1" id="KW-0210">Decarboxylase</keyword>
<dbReference type="KEGG" id="msei:MSEDJ_11680"/>
<comment type="function">
    <text evidence="1">Catalyzes the prenyl-FMN-dependent decarboxylation of pyrrole-2-carboxylate (P2C). Can also catalyze the carboxylation of pyrrole in the presence of elevated concentrations of CO(2) or bicarbonate.</text>
</comment>
<feature type="domain" description="3-octaprenyl-4-hydroxybenzoate carboxy-lyase-like C-terminal" evidence="4">
    <location>
        <begin position="341"/>
        <end position="440"/>
    </location>
</feature>
<dbReference type="GO" id="GO:0046872">
    <property type="term" value="F:metal ion binding"/>
    <property type="evidence" value="ECO:0007669"/>
    <property type="project" value="UniProtKB-KW"/>
</dbReference>
<dbReference type="GO" id="GO:0005737">
    <property type="term" value="C:cytoplasm"/>
    <property type="evidence" value="ECO:0007669"/>
    <property type="project" value="TreeGrafter"/>
</dbReference>
<keyword evidence="6" id="KW-1185">Reference proteome</keyword>
<dbReference type="InterPro" id="IPR048304">
    <property type="entry name" value="UbiD_Rift_dom"/>
</dbReference>
<name>A0A7I7QLC7_9MYCO</name>
<feature type="binding site" evidence="1">
    <location>
        <position position="238"/>
    </location>
    <ligand>
        <name>prenylated FMN</name>
        <dbReference type="ChEBI" id="CHEBI:87746"/>
    </ligand>
</feature>
<feature type="domain" description="3-octaprenyl-4-hydroxybenzoate carboxy-lyase-like N-terminal" evidence="3">
    <location>
        <begin position="19"/>
        <end position="104"/>
    </location>
</feature>
<feature type="binding site" evidence="1">
    <location>
        <position position="238"/>
    </location>
    <ligand>
        <name>K(+)</name>
        <dbReference type="ChEBI" id="CHEBI:29103"/>
    </ligand>
</feature>
<keyword evidence="1" id="KW-0479">Metal-binding</keyword>
<sequence length="512" mass="57447">MSAHVDRNKIPRSYREYLALMKDMGELVEIDDEVDWNLEMGAIFRHAAETCAPMPVFNHVKDAAPGFRAADWGMGKSGHPTQPWRRLSAMLGLPPETPLMEIQAAYIEAKENGRSYPPNVVDASAAPCKQNKWTGDQIDLNKIPAPLAHDGDGGRYLQTAGLNIAQTPDGKWTNWSTNRAMILDAQTMTGQWWPKQHNGMIWKMWRDEGKDMPWACALGVSPVASTQAASRIPAWVDEYDMASALLGAPLDMVKCETNDILVPADAEIIIEGVIEYGTQEPEGPFGEYPGYLPDETTIFPRQKVTCVTFRDQPILPMSIPGVPIDNCHVTMGFFISSDSVITLQKAGLPIIDGMYLFEAAILWFVIRVPKDWHDRTGWTLDDFMNRLGNTFWTDHVGDTVTKILVVDEDIDPSDVKEVVWAFASRNHPTFTTYLFPELRAFGDGIESYHTTRELSEDKGTSLVIYACLENADRVGRPEKRVMSFTENYPEPVKQKVLDNWERWGFGDGAASR</sequence>
<dbReference type="Pfam" id="PF01977">
    <property type="entry name" value="UbiD"/>
    <property type="match status" value="1"/>
</dbReference>
<dbReference type="GO" id="GO:0046281">
    <property type="term" value="P:cinnamic acid catabolic process"/>
    <property type="evidence" value="ECO:0007669"/>
    <property type="project" value="TreeGrafter"/>
</dbReference>
<dbReference type="SUPFAM" id="SSF143968">
    <property type="entry name" value="UbiD C-terminal domain-like"/>
    <property type="match status" value="1"/>
</dbReference>
<dbReference type="EMBL" id="AP022588">
    <property type="protein sequence ID" value="BBY27072.1"/>
    <property type="molecule type" value="Genomic_DNA"/>
</dbReference>
<keyword evidence="1" id="KW-0288">FMN</keyword>
<proteinExistence type="inferred from homology"/>
<feature type="binding site" evidence="1">
    <location>
        <position position="179"/>
    </location>
    <ligand>
        <name>prenylated FMN</name>
        <dbReference type="ChEBI" id="CHEBI:87746"/>
    </ligand>
</feature>
<dbReference type="InterPro" id="IPR032903">
    <property type="entry name" value="FDC-like"/>
</dbReference>
<dbReference type="Pfam" id="PF20695">
    <property type="entry name" value="UbiD_N"/>
    <property type="match status" value="1"/>
</dbReference>
<organism evidence="5 6">
    <name type="scientific">Mycolicibacterium sediminis</name>
    <dbReference type="NCBI Taxonomy" id="1286180"/>
    <lineage>
        <taxon>Bacteria</taxon>
        <taxon>Bacillati</taxon>
        <taxon>Actinomycetota</taxon>
        <taxon>Actinomycetes</taxon>
        <taxon>Mycobacteriales</taxon>
        <taxon>Mycobacteriaceae</taxon>
        <taxon>Mycolicibacterium</taxon>
    </lineage>
</organism>
<evidence type="ECO:0000259" key="4">
    <source>
        <dbReference type="Pfam" id="PF20696"/>
    </source>
</evidence>
<gene>
    <name evidence="5" type="primary">hudA</name>
    <name evidence="5" type="ORF">MSEDJ_11680</name>
</gene>
<dbReference type="PANTHER" id="PTHR30108">
    <property type="entry name" value="3-OCTAPRENYL-4-HYDROXYBENZOATE CARBOXY-LYASE-RELATED"/>
    <property type="match status" value="1"/>
</dbReference>
<evidence type="ECO:0000259" key="2">
    <source>
        <dbReference type="Pfam" id="PF01977"/>
    </source>
</evidence>
<comment type="similarity">
    <text evidence="1">Belongs to the UbiD family. UbiD-like/FDC subfamily.</text>
</comment>
<comment type="catalytic activity">
    <reaction evidence="1">
        <text>pyrrole-2-carboxylate + H2O = 1H-pyrrole + hydrogencarbonate</text>
        <dbReference type="Rhea" id="RHEA:31379"/>
        <dbReference type="ChEBI" id="CHEBI:15377"/>
        <dbReference type="ChEBI" id="CHEBI:17544"/>
        <dbReference type="ChEBI" id="CHEBI:19203"/>
        <dbReference type="ChEBI" id="CHEBI:27660"/>
        <dbReference type="EC" id="4.1.1.93"/>
    </reaction>
</comment>
<accession>A0A7I7QLC7</accession>
<dbReference type="PANTHER" id="PTHR30108:SF17">
    <property type="entry name" value="FERULIC ACID DECARBOXYLASE 1"/>
    <property type="match status" value="1"/>
</dbReference>
<keyword evidence="1" id="KW-0058">Aromatic hydrocarbons catabolism</keyword>
<evidence type="ECO:0000313" key="5">
    <source>
        <dbReference type="EMBL" id="BBY27072.1"/>
    </source>
</evidence>
<reference evidence="5 6" key="1">
    <citation type="journal article" date="2019" name="Emerg. Microbes Infect.">
        <title>Comprehensive subspecies identification of 175 nontuberculous mycobacteria species based on 7547 genomic profiles.</title>
        <authorList>
            <person name="Matsumoto Y."/>
            <person name="Kinjo T."/>
            <person name="Motooka D."/>
            <person name="Nabeya D."/>
            <person name="Jung N."/>
            <person name="Uechi K."/>
            <person name="Horii T."/>
            <person name="Iida T."/>
            <person name="Fujita J."/>
            <person name="Nakamura S."/>
        </authorList>
    </citation>
    <scope>NUCLEOTIDE SEQUENCE [LARGE SCALE GENOMIC DNA]</scope>
    <source>
        <strain evidence="5 6">JCM 17899</strain>
    </source>
</reference>
<feature type="binding site" evidence="1">
    <location>
        <position position="197"/>
    </location>
    <ligand>
        <name>Mn(2+)</name>
        <dbReference type="ChEBI" id="CHEBI:29035"/>
    </ligand>
</feature>
<dbReference type="InterPro" id="IPR049381">
    <property type="entry name" value="UbiD-like_C"/>
</dbReference>
<dbReference type="RefSeq" id="WP_163796009.1">
    <property type="nucleotide sequence ID" value="NZ_AP022588.1"/>
</dbReference>